<gene>
    <name evidence="4" type="ORF">EJ05DRAFT_472494</name>
</gene>
<dbReference type="GO" id="GO:0051082">
    <property type="term" value="F:unfolded protein binding"/>
    <property type="evidence" value="ECO:0007669"/>
    <property type="project" value="TreeGrafter"/>
</dbReference>
<reference evidence="4" key="1">
    <citation type="journal article" date="2020" name="Stud. Mycol.">
        <title>101 Dothideomycetes genomes: a test case for predicting lifestyles and emergence of pathogens.</title>
        <authorList>
            <person name="Haridas S."/>
            <person name="Albert R."/>
            <person name="Binder M."/>
            <person name="Bloem J."/>
            <person name="Labutti K."/>
            <person name="Salamov A."/>
            <person name="Andreopoulos B."/>
            <person name="Baker S."/>
            <person name="Barry K."/>
            <person name="Bills G."/>
            <person name="Bluhm B."/>
            <person name="Cannon C."/>
            <person name="Castanera R."/>
            <person name="Culley D."/>
            <person name="Daum C."/>
            <person name="Ezra D."/>
            <person name="Gonzalez J."/>
            <person name="Henrissat B."/>
            <person name="Kuo A."/>
            <person name="Liang C."/>
            <person name="Lipzen A."/>
            <person name="Lutzoni F."/>
            <person name="Magnuson J."/>
            <person name="Mondo S."/>
            <person name="Nolan M."/>
            <person name="Ohm R."/>
            <person name="Pangilinan J."/>
            <person name="Park H.-J."/>
            <person name="Ramirez L."/>
            <person name="Alfaro M."/>
            <person name="Sun H."/>
            <person name="Tritt A."/>
            <person name="Yoshinaga Y."/>
            <person name="Zwiers L.-H."/>
            <person name="Turgeon B."/>
            <person name="Goodwin S."/>
            <person name="Spatafora J."/>
            <person name="Crous P."/>
            <person name="Grigoriev I."/>
        </authorList>
    </citation>
    <scope>NUCLEOTIDE SEQUENCE</scope>
    <source>
        <strain evidence="4">CBS 121739</strain>
    </source>
</reference>
<organism evidence="4 5">
    <name type="scientific">Pseudovirgaria hyperparasitica</name>
    <dbReference type="NCBI Taxonomy" id="470096"/>
    <lineage>
        <taxon>Eukaryota</taxon>
        <taxon>Fungi</taxon>
        <taxon>Dikarya</taxon>
        <taxon>Ascomycota</taxon>
        <taxon>Pezizomycotina</taxon>
        <taxon>Dothideomycetes</taxon>
        <taxon>Dothideomycetes incertae sedis</taxon>
        <taxon>Acrospermales</taxon>
        <taxon>Acrospermaceae</taxon>
        <taxon>Pseudovirgaria</taxon>
    </lineage>
</organism>
<protein>
    <submittedName>
        <fullName evidence="4">CIA30-domain-containing protein</fullName>
    </submittedName>
</protein>
<dbReference type="AlphaFoldDB" id="A0A6A6WFB6"/>
<dbReference type="InterPro" id="IPR013857">
    <property type="entry name" value="NADH-UbQ_OxRdtase-assoc_prot30"/>
</dbReference>
<keyword evidence="2" id="KW-0812">Transmembrane</keyword>
<proteinExistence type="inferred from homology"/>
<dbReference type="Proteomes" id="UP000799437">
    <property type="component" value="Unassembled WGS sequence"/>
</dbReference>
<keyword evidence="2" id="KW-0472">Membrane</keyword>
<dbReference type="InterPro" id="IPR008979">
    <property type="entry name" value="Galactose-bd-like_sf"/>
</dbReference>
<dbReference type="EMBL" id="ML996566">
    <property type="protein sequence ID" value="KAF2761512.1"/>
    <property type="molecule type" value="Genomic_DNA"/>
</dbReference>
<dbReference type="Pfam" id="PF08547">
    <property type="entry name" value="CIA30"/>
    <property type="match status" value="1"/>
</dbReference>
<feature type="domain" description="NADH:ubiquinone oxidoreductase intermediate-associated protein 30" evidence="3">
    <location>
        <begin position="16"/>
        <end position="184"/>
    </location>
</feature>
<dbReference type="OrthoDB" id="426386at2759"/>
<dbReference type="SUPFAM" id="SSF49785">
    <property type="entry name" value="Galactose-binding domain-like"/>
    <property type="match status" value="1"/>
</dbReference>
<keyword evidence="2" id="KW-1133">Transmembrane helix</keyword>
<dbReference type="PANTHER" id="PTHR13194:SF19">
    <property type="entry name" value="NAD(P)-BINDING ROSSMANN-FOLD SUPERFAMILY PROTEIN"/>
    <property type="match status" value="1"/>
</dbReference>
<dbReference type="PANTHER" id="PTHR13194">
    <property type="entry name" value="COMPLEX I INTERMEDIATE-ASSOCIATED PROTEIN 30"/>
    <property type="match status" value="1"/>
</dbReference>
<accession>A0A6A6WFB6</accession>
<dbReference type="RefSeq" id="XP_033603963.1">
    <property type="nucleotide sequence ID" value="XM_033743196.1"/>
</dbReference>
<name>A0A6A6WFB6_9PEZI</name>
<comment type="similarity">
    <text evidence="1">Belongs to the CIA30 family.</text>
</comment>
<evidence type="ECO:0000313" key="5">
    <source>
        <dbReference type="Proteomes" id="UP000799437"/>
    </source>
</evidence>
<dbReference type="InterPro" id="IPR039131">
    <property type="entry name" value="NDUFAF1"/>
</dbReference>
<dbReference type="GO" id="GO:0010257">
    <property type="term" value="P:NADH dehydrogenase complex assembly"/>
    <property type="evidence" value="ECO:0007669"/>
    <property type="project" value="TreeGrafter"/>
</dbReference>
<evidence type="ECO:0000256" key="2">
    <source>
        <dbReference type="SAM" id="Phobius"/>
    </source>
</evidence>
<evidence type="ECO:0000259" key="3">
    <source>
        <dbReference type="Pfam" id="PF08547"/>
    </source>
</evidence>
<evidence type="ECO:0000313" key="4">
    <source>
        <dbReference type="EMBL" id="KAF2761512.1"/>
    </source>
</evidence>
<feature type="transmembrane region" description="Helical" evidence="2">
    <location>
        <begin position="236"/>
        <end position="257"/>
    </location>
</feature>
<evidence type="ECO:0000256" key="1">
    <source>
        <dbReference type="ARBA" id="ARBA00007884"/>
    </source>
</evidence>
<sequence>MTVDKLNIFGGKEPWNPSDWTASDDRVRGGSSQSYFHANAYEPIARFYGELDYKTLGGAGFASQRTTGENRSWDLSCYTGIELDIEKADTKRYTFNLKDELLARDPENGREQASVSYEYDFEISDAQAQAESTVIYIPFDNLNATYRGREKEDAPPLNTTSVKRFSIMMRSFFATQEGPFSLSIRSISAVARRKDGEDARSMVSEKDTGVLVPRSAKWMLAPADHGNWRQFGQSTLGVIAGITVFGFLAVGLLHLTVCKRG</sequence>
<keyword evidence="5" id="KW-1185">Reference proteome</keyword>
<dbReference type="GeneID" id="54484250"/>